<proteinExistence type="predicted"/>
<protein>
    <submittedName>
        <fullName evidence="2">ODV-EC43</fullName>
    </submittedName>
</protein>
<dbReference type="WBParaSite" id="Pan_g18610.t1">
    <property type="protein sequence ID" value="Pan_g18610.t1"/>
    <property type="gene ID" value="Pan_g18610"/>
</dbReference>
<evidence type="ECO:0000313" key="2">
    <source>
        <dbReference type="WBParaSite" id="Pan_g18610.t1"/>
    </source>
</evidence>
<reference evidence="2" key="2">
    <citation type="submission" date="2020-10" db="UniProtKB">
        <authorList>
            <consortium name="WormBaseParasite"/>
        </authorList>
    </citation>
    <scope>IDENTIFICATION</scope>
</reference>
<reference evidence="1" key="1">
    <citation type="journal article" date="2013" name="Genetics">
        <title>The draft genome and transcriptome of Panagrellus redivivus are shaped by the harsh demands of a free-living lifestyle.</title>
        <authorList>
            <person name="Srinivasan J."/>
            <person name="Dillman A.R."/>
            <person name="Macchietto M.G."/>
            <person name="Heikkinen L."/>
            <person name="Lakso M."/>
            <person name="Fracchia K.M."/>
            <person name="Antoshechkin I."/>
            <person name="Mortazavi A."/>
            <person name="Wong G."/>
            <person name="Sternberg P.W."/>
        </authorList>
    </citation>
    <scope>NUCLEOTIDE SEQUENCE [LARGE SCALE GENOMIC DNA]</scope>
    <source>
        <strain evidence="1">MT8872</strain>
    </source>
</reference>
<keyword evidence="1" id="KW-1185">Reference proteome</keyword>
<name>A0A7E4VAF3_PANRE</name>
<evidence type="ECO:0000313" key="1">
    <source>
        <dbReference type="Proteomes" id="UP000492821"/>
    </source>
</evidence>
<dbReference type="PANTHER" id="PTHR31389:SF4">
    <property type="entry name" value="LD39211P"/>
    <property type="match status" value="1"/>
</dbReference>
<dbReference type="AlphaFoldDB" id="A0A7E4VAF3"/>
<dbReference type="PANTHER" id="PTHR31389">
    <property type="entry name" value="LD39211P"/>
    <property type="match status" value="1"/>
</dbReference>
<dbReference type="Proteomes" id="UP000492821">
    <property type="component" value="Unassembled WGS sequence"/>
</dbReference>
<organism evidence="1 2">
    <name type="scientific">Panagrellus redivivus</name>
    <name type="common">Microworm</name>
    <dbReference type="NCBI Taxonomy" id="6233"/>
    <lineage>
        <taxon>Eukaryota</taxon>
        <taxon>Metazoa</taxon>
        <taxon>Ecdysozoa</taxon>
        <taxon>Nematoda</taxon>
        <taxon>Chromadorea</taxon>
        <taxon>Rhabditida</taxon>
        <taxon>Tylenchina</taxon>
        <taxon>Panagrolaimomorpha</taxon>
        <taxon>Panagrolaimoidea</taxon>
        <taxon>Panagrolaimidae</taxon>
        <taxon>Panagrellus</taxon>
    </lineage>
</organism>
<accession>A0A7E4VAF3</accession>
<sequence>MSGDIPVFALYSSDVTDVHLNAYKKACPIVHRRQMDFSDLPEFVKDLSNYRFKFPMVNKMLYEFEAVLYVDASIIFKPPVSGNNLNNVINSVLTDFKRTGFRTFHRTFHSNFPVTHEAMYGFFNVTSNDMKITKQLSSGVYAVANTLQGRNVFESLVQCAIEPNCMAPSGAIVACDVELIVRNYTAVHCHRFDQSAMNMRLIELYGTNSNDYYSPSDMFVIRRAESVQNITKHQLLCETHVENV</sequence>